<accession>A0A0B2X4Q6</accession>
<protein>
    <submittedName>
        <fullName evidence="2">Uncharacterized protein</fullName>
    </submittedName>
</protein>
<evidence type="ECO:0000256" key="1">
    <source>
        <dbReference type="SAM" id="MobiDB-lite"/>
    </source>
</evidence>
<dbReference type="OrthoDB" id="40334at2759"/>
<feature type="region of interest" description="Disordered" evidence="1">
    <location>
        <begin position="118"/>
        <end position="146"/>
    </location>
</feature>
<proteinExistence type="predicted"/>
<evidence type="ECO:0000313" key="3">
    <source>
        <dbReference type="Proteomes" id="UP000030816"/>
    </source>
</evidence>
<keyword evidence="3" id="KW-1185">Reference proteome</keyword>
<comment type="caution">
    <text evidence="2">The sequence shown here is derived from an EMBL/GenBank/DDBJ whole genome shotgun (WGS) entry which is preliminary data.</text>
</comment>
<dbReference type="PANTHER" id="PTHR42336:SF2">
    <property type="entry name" value="THIOREDOXIN DOMAIN-CONTAINING PROTEIN"/>
    <property type="match status" value="1"/>
</dbReference>
<gene>
    <name evidence="2" type="ORF">MAM_00335</name>
</gene>
<sequence>MSPRDRDRDGKLPAARHGTRLLVVFLRCAGRAYLCQPLRAVANRHGRAVTCVAVSHASEAAARKRIDLLGGAWNDRAVYAAWGLGVANSWHPLNPTTRAQAWREKGWLGDKLAAAMQRDAGAPGDDGNDDDAGSTVMWGGQDHAGR</sequence>
<organism evidence="2 3">
    <name type="scientific">Metarhizium album (strain ARSEF 1941)</name>
    <dbReference type="NCBI Taxonomy" id="1081103"/>
    <lineage>
        <taxon>Eukaryota</taxon>
        <taxon>Fungi</taxon>
        <taxon>Dikarya</taxon>
        <taxon>Ascomycota</taxon>
        <taxon>Pezizomycotina</taxon>
        <taxon>Sordariomycetes</taxon>
        <taxon>Hypocreomycetidae</taxon>
        <taxon>Hypocreales</taxon>
        <taxon>Clavicipitaceae</taxon>
        <taxon>Metarhizium</taxon>
    </lineage>
</organism>
<reference evidence="2 3" key="1">
    <citation type="journal article" date="2014" name="Proc. Natl. Acad. Sci. U.S.A.">
        <title>Trajectory and genomic determinants of fungal-pathogen speciation and host adaptation.</title>
        <authorList>
            <person name="Hu X."/>
            <person name="Xiao G."/>
            <person name="Zheng P."/>
            <person name="Shang Y."/>
            <person name="Su Y."/>
            <person name="Zhang X."/>
            <person name="Liu X."/>
            <person name="Zhan S."/>
            <person name="St Leger R.J."/>
            <person name="Wang C."/>
        </authorList>
    </citation>
    <scope>NUCLEOTIDE SEQUENCE [LARGE SCALE GENOMIC DNA]</scope>
    <source>
        <strain evidence="2 3">ARSEF 1941</strain>
    </source>
</reference>
<dbReference type="Proteomes" id="UP000030816">
    <property type="component" value="Unassembled WGS sequence"/>
</dbReference>
<dbReference type="AlphaFoldDB" id="A0A0B2X4Q6"/>
<evidence type="ECO:0000313" key="2">
    <source>
        <dbReference type="EMBL" id="KHO01334.1"/>
    </source>
</evidence>
<dbReference type="PANTHER" id="PTHR42336">
    <property type="entry name" value="THIOREDOXIN DOMAIN-CONTAINING PROTEIN-RELATED"/>
    <property type="match status" value="1"/>
</dbReference>
<dbReference type="EMBL" id="AZHE01000001">
    <property type="protein sequence ID" value="KHO01334.1"/>
    <property type="molecule type" value="Genomic_DNA"/>
</dbReference>
<dbReference type="RefSeq" id="XP_040682399.1">
    <property type="nucleotide sequence ID" value="XM_040819134.1"/>
</dbReference>
<name>A0A0B2X4Q6_METAS</name>
<dbReference type="GeneID" id="63734790"/>
<dbReference type="HOGENOM" id="CLU_1777913_0_0_1"/>